<dbReference type="GO" id="GO:0035556">
    <property type="term" value="P:intracellular signal transduction"/>
    <property type="evidence" value="ECO:0007669"/>
    <property type="project" value="InterPro"/>
</dbReference>
<accession>A0A3G9JGJ1</accession>
<protein>
    <submittedName>
        <fullName evidence="1">ABC transporter substrate-binding protein</fullName>
    </submittedName>
</protein>
<organism evidence="1 2">
    <name type="scientific">Paenibacillus baekrokdamisoli</name>
    <dbReference type="NCBI Taxonomy" id="1712516"/>
    <lineage>
        <taxon>Bacteria</taxon>
        <taxon>Bacillati</taxon>
        <taxon>Bacillota</taxon>
        <taxon>Bacilli</taxon>
        <taxon>Bacillales</taxon>
        <taxon>Paenibacillaceae</taxon>
        <taxon>Paenibacillus</taxon>
    </lineage>
</organism>
<dbReference type="OrthoDB" id="7936627at2"/>
<dbReference type="AlphaFoldDB" id="A0A3G9JGJ1"/>
<reference evidence="1 2" key="1">
    <citation type="submission" date="2018-11" db="EMBL/GenBank/DDBJ databases">
        <title>Complete genome sequence of Paenibacillus baekrokdamisoli strain KCTC 33723.</title>
        <authorList>
            <person name="Kang S.W."/>
            <person name="Lee K.C."/>
            <person name="Kim K.K."/>
            <person name="Kim J.S."/>
            <person name="Kim D.S."/>
            <person name="Ko S.H."/>
            <person name="Yang S.H."/>
            <person name="Lee J.S."/>
        </authorList>
    </citation>
    <scope>NUCLEOTIDE SEQUENCE [LARGE SCALE GENOMIC DNA]</scope>
    <source>
        <strain evidence="1 2">KCTC 33723</strain>
    </source>
</reference>
<sequence length="509" mass="55695">MRKKAWLPAFMAVGLLLLAACGSNGGKDPVGTNGKETPSTGQTEETAQLNVAFLSVTGTPPDLKAVETEINKITKAKINTTVNLMPINYGAYSQQVNLMLTSNEKLDLIVVGAPFGFSSQVSRGQLLPLDGLLEKYGANIKKALAPVYLNASKVGGKIYGITSVRDLATANGFTMRKDLADKNGIDPSKIHTLDDVEAALKVIKDKELGITPLIPSGVGFSYLTSYGWFDGVGNGMGVLPGYDNNLKLVNSYETKEYADLLKRMRSWYEAGYVLKDGATNKASQIELIKADRAFGYLSKLKPGFDAQESRSIGKEMISATLSTPVSMTDQVLNIMWGIPQQAENPDASMKFLDLLYGDKELVNLLDWGIEGKNYVKVAGSDNVIKYPEGVTMLTNGYNLNMGWLFGNQFLSYVFEGDDPEIWKKMKEFNEQAIKSKAMGFAMDPESVKTEMAAVSNVMSQYYLVLETGSVDPNKVLPQLNEKLKTAGIDKIIAEKQRQLDEWAKSEGVR</sequence>
<dbReference type="InterPro" id="IPR006059">
    <property type="entry name" value="SBP"/>
</dbReference>
<keyword evidence="2" id="KW-1185">Reference proteome</keyword>
<dbReference type="GO" id="GO:0006629">
    <property type="term" value="P:lipid metabolic process"/>
    <property type="evidence" value="ECO:0007669"/>
    <property type="project" value="InterPro"/>
</dbReference>
<dbReference type="Pfam" id="PF12010">
    <property type="entry name" value="DUF3502"/>
    <property type="match status" value="1"/>
</dbReference>
<dbReference type="EMBL" id="AP019308">
    <property type="protein sequence ID" value="BBH25021.1"/>
    <property type="molecule type" value="Genomic_DNA"/>
</dbReference>
<evidence type="ECO:0000313" key="2">
    <source>
        <dbReference type="Proteomes" id="UP000275368"/>
    </source>
</evidence>
<name>A0A3G9JGJ1_9BACL</name>
<evidence type="ECO:0000313" key="1">
    <source>
        <dbReference type="EMBL" id="BBH25021.1"/>
    </source>
</evidence>
<dbReference type="InterPro" id="IPR022627">
    <property type="entry name" value="DUF3502"/>
</dbReference>
<dbReference type="InterPro" id="IPR001711">
    <property type="entry name" value="PLipase_C_Pinositol-sp_Y"/>
</dbReference>
<dbReference type="PROSITE" id="PS50008">
    <property type="entry name" value="PIPLC_Y_DOMAIN"/>
    <property type="match status" value="1"/>
</dbReference>
<dbReference type="Pfam" id="PF01547">
    <property type="entry name" value="SBP_bac_1"/>
    <property type="match status" value="1"/>
</dbReference>
<dbReference type="PROSITE" id="PS51257">
    <property type="entry name" value="PROKAR_LIPOPROTEIN"/>
    <property type="match status" value="1"/>
</dbReference>
<dbReference type="InterPro" id="IPR050490">
    <property type="entry name" value="Bact_solute-bd_prot1"/>
</dbReference>
<proteinExistence type="predicted"/>
<dbReference type="Proteomes" id="UP000275368">
    <property type="component" value="Chromosome"/>
</dbReference>
<dbReference type="RefSeq" id="WP_125665614.1">
    <property type="nucleotide sequence ID" value="NZ_AP019308.1"/>
</dbReference>
<dbReference type="GO" id="GO:0004435">
    <property type="term" value="F:phosphatidylinositol-4,5-bisphosphate phospholipase C activity"/>
    <property type="evidence" value="ECO:0007669"/>
    <property type="project" value="InterPro"/>
</dbReference>
<gene>
    <name evidence="1" type="ORF">Back11_63660</name>
</gene>
<dbReference type="Gene3D" id="3.40.190.10">
    <property type="entry name" value="Periplasmic binding protein-like II"/>
    <property type="match status" value="2"/>
</dbReference>
<dbReference type="PANTHER" id="PTHR43649">
    <property type="entry name" value="ARABINOSE-BINDING PROTEIN-RELATED"/>
    <property type="match status" value="1"/>
</dbReference>
<dbReference type="PANTHER" id="PTHR43649:SF17">
    <property type="entry name" value="ABC TRANSPORTER SOLUTE BINDING PROTEIN-SUGAR TRANSPORT"/>
    <property type="match status" value="1"/>
</dbReference>
<dbReference type="SUPFAM" id="SSF53850">
    <property type="entry name" value="Periplasmic binding protein-like II"/>
    <property type="match status" value="1"/>
</dbReference>
<dbReference type="KEGG" id="pbk:Back11_63660"/>